<dbReference type="InterPro" id="IPR009695">
    <property type="entry name" value="Diacylglyc_glucosyltr_N"/>
</dbReference>
<dbReference type="Pfam" id="PF04101">
    <property type="entry name" value="Glyco_tran_28_C"/>
    <property type="match status" value="1"/>
</dbReference>
<evidence type="ECO:0000256" key="3">
    <source>
        <dbReference type="ARBA" id="ARBA00022676"/>
    </source>
</evidence>
<dbReference type="Gene3D" id="3.40.50.2000">
    <property type="entry name" value="Glycogen Phosphorylase B"/>
    <property type="match status" value="1"/>
</dbReference>
<dbReference type="PANTHER" id="PTHR43025:SF3">
    <property type="entry name" value="MONOGALACTOSYLDIACYLGLYCEROL SYNTHASE 1, CHLOROPLASTIC"/>
    <property type="match status" value="1"/>
</dbReference>
<comment type="subcellular location">
    <subcellularLocation>
        <location evidence="1">Membrane</location>
    </subcellularLocation>
</comment>
<evidence type="ECO:0000313" key="7">
    <source>
        <dbReference type="EMBL" id="KJH71681.1"/>
    </source>
</evidence>
<gene>
    <name evidence="7" type="ORF">UH38_11520</name>
</gene>
<keyword evidence="3" id="KW-0328">Glycosyltransferase</keyword>
<name>A0A0D8ZWT9_9CYAN</name>
<dbReference type="GO" id="GO:0016758">
    <property type="term" value="F:hexosyltransferase activity"/>
    <property type="evidence" value="ECO:0007669"/>
    <property type="project" value="InterPro"/>
</dbReference>
<evidence type="ECO:0000256" key="1">
    <source>
        <dbReference type="ARBA" id="ARBA00004370"/>
    </source>
</evidence>
<dbReference type="PANTHER" id="PTHR43025">
    <property type="entry name" value="MONOGALACTOSYLDIACYLGLYCEROL SYNTHASE"/>
    <property type="match status" value="1"/>
</dbReference>
<dbReference type="GO" id="GO:0016020">
    <property type="term" value="C:membrane"/>
    <property type="evidence" value="ECO:0007669"/>
    <property type="project" value="UniProtKB-SubCell"/>
</dbReference>
<comment type="caution">
    <text evidence="7">The sequence shown here is derived from an EMBL/GenBank/DDBJ whole genome shotgun (WGS) entry which is preliminary data.</text>
</comment>
<dbReference type="InterPro" id="IPR050519">
    <property type="entry name" value="Glycosyltransf_28_UgtP"/>
</dbReference>
<dbReference type="AlphaFoldDB" id="A0A0D8ZWT9"/>
<feature type="domain" description="Glycosyl transferase family 28 C-terminal" evidence="5">
    <location>
        <begin position="208"/>
        <end position="298"/>
    </location>
</feature>
<dbReference type="EMBL" id="JYON01000010">
    <property type="protein sequence ID" value="KJH71681.1"/>
    <property type="molecule type" value="Genomic_DNA"/>
</dbReference>
<dbReference type="PATRIC" id="fig|1618023.3.peg.4131"/>
<sequence length="387" mass="44381">MKKVIFTIYDMGGGHRSTANALKEVIAQRNLPWQIEVLEVFKEVFGTNTPQYYYNNFVLKQKWAKTINDPLAVPLFKLQIRLRHSAWRKRLQNYWRQHQPDLVVSLMPLVNKVLYESLRSELPKTPFVTSITDFADCSPNFWIEPQDQLLICPSARTVYQADTYGYTDKQIFSTSGVVIHPRFDRPVNCDRILERQRLGLDPDLPTGLVIFGTQGSKEMIEILERLEKSQLQLQLIFICGRNEKLASILRSRPSRLTKFVVGFTSEIPTYMHISDFFIGKPGSVGISEAIAMKLPVITECNNITTLFQERASADWLVEKGFGIAVNNFKDIDKAVAHLIEPQNFVRYRTNVTAYKNRAVFEVVDILENILKAPLAAEKGKEIEKIPL</sequence>
<dbReference type="STRING" id="1618023.UH38_11520"/>
<proteinExistence type="inferred from homology"/>
<dbReference type="RefSeq" id="WP_045054790.1">
    <property type="nucleotide sequence ID" value="NZ_CAWMDP010000046.1"/>
</dbReference>
<protein>
    <submittedName>
        <fullName evidence="7">UDP-N-acetylglucosamine:LPS N-acetylglucosamine transferase</fullName>
    </submittedName>
</protein>
<dbReference type="InterPro" id="IPR007235">
    <property type="entry name" value="Glyco_trans_28_C"/>
</dbReference>
<evidence type="ECO:0000256" key="2">
    <source>
        <dbReference type="ARBA" id="ARBA00006962"/>
    </source>
</evidence>
<evidence type="ECO:0000256" key="4">
    <source>
        <dbReference type="ARBA" id="ARBA00022679"/>
    </source>
</evidence>
<dbReference type="Pfam" id="PF06925">
    <property type="entry name" value="MGDG_synth"/>
    <property type="match status" value="1"/>
</dbReference>
<dbReference type="GO" id="GO:0009247">
    <property type="term" value="P:glycolipid biosynthetic process"/>
    <property type="evidence" value="ECO:0007669"/>
    <property type="project" value="InterPro"/>
</dbReference>
<comment type="similarity">
    <text evidence="2">Belongs to the glycosyltransferase 28 family.</text>
</comment>
<reference evidence="7 8" key="1">
    <citation type="submission" date="2015-02" db="EMBL/GenBank/DDBJ databases">
        <title>Draft genome of a novel marine cyanobacterium (Chroococcales) isolated from South Atlantic Ocean.</title>
        <authorList>
            <person name="Rigonato J."/>
            <person name="Alvarenga D.O."/>
            <person name="Branco L.H."/>
            <person name="Varani A.M."/>
            <person name="Brandini F.P."/>
            <person name="Fiore M.F."/>
        </authorList>
    </citation>
    <scope>NUCLEOTIDE SEQUENCE [LARGE SCALE GENOMIC DNA]</scope>
    <source>
        <strain evidence="7 8">CENA595</strain>
    </source>
</reference>
<evidence type="ECO:0000259" key="5">
    <source>
        <dbReference type="Pfam" id="PF04101"/>
    </source>
</evidence>
<feature type="domain" description="Diacylglycerol glucosyltransferase N-terminal" evidence="6">
    <location>
        <begin position="15"/>
        <end position="174"/>
    </location>
</feature>
<organism evidence="7 8">
    <name type="scientific">Aliterella atlantica CENA595</name>
    <dbReference type="NCBI Taxonomy" id="1618023"/>
    <lineage>
        <taxon>Bacteria</taxon>
        <taxon>Bacillati</taxon>
        <taxon>Cyanobacteriota</taxon>
        <taxon>Cyanophyceae</taxon>
        <taxon>Chroococcidiopsidales</taxon>
        <taxon>Aliterellaceae</taxon>
        <taxon>Aliterella</taxon>
    </lineage>
</organism>
<evidence type="ECO:0000313" key="8">
    <source>
        <dbReference type="Proteomes" id="UP000032452"/>
    </source>
</evidence>
<accession>A0A0D8ZWT9</accession>
<keyword evidence="4 7" id="KW-0808">Transferase</keyword>
<keyword evidence="8" id="KW-1185">Reference proteome</keyword>
<dbReference type="Proteomes" id="UP000032452">
    <property type="component" value="Unassembled WGS sequence"/>
</dbReference>
<evidence type="ECO:0000259" key="6">
    <source>
        <dbReference type="Pfam" id="PF06925"/>
    </source>
</evidence>
<dbReference type="SUPFAM" id="SSF53756">
    <property type="entry name" value="UDP-Glycosyltransferase/glycogen phosphorylase"/>
    <property type="match status" value="1"/>
</dbReference>